<dbReference type="Gene3D" id="3.30.2090.10">
    <property type="entry name" value="Multidrug efflux transporter AcrB TolC docking domain, DN and DC subdomains"/>
    <property type="match status" value="1"/>
</dbReference>
<sequence length="387" mass="41601">VQNKLQSAVNRLPDAVKSRGVFVNKGGQNFLVTYSFFSKDPAMTAVDIGDDLTSNLVDVIGRLDGVGDVNVFGTNYAMRIWMDPAKMEKYALMPSDLVNALNSQNAQVSAGQLGALPAVSDQQLNATITARTKLKTVEQFEDIVLKSSLDGSVVLMKDVARVELGADNLTIKAQLNGLPGAGMGIVLADGANAMKVADTIAAKLAELKPFFPNEIDYFVSSDSTPFVRASIKEVVSALGEAMILVVIVMFIFLQNFRATMIPAIAKYDVRFEEIRRMRIVAALVVALGASSAFSADEPDAAVASGVVRMSASMNEMALACKHMSSQKVDEAKAKQKSATLSDLKVSEADYEKLYSAAASEFKKKWSSMSAQQQQQSCDQAKKLSAKP</sequence>
<evidence type="ECO:0000256" key="2">
    <source>
        <dbReference type="SAM" id="Phobius"/>
    </source>
</evidence>
<dbReference type="FunFam" id="3.30.2090.10:FF:000001">
    <property type="entry name" value="Efflux pump membrane transporter"/>
    <property type="match status" value="1"/>
</dbReference>
<accession>A9U7A0</accession>
<keyword evidence="2" id="KW-0812">Transmembrane</keyword>
<dbReference type="InterPro" id="IPR001036">
    <property type="entry name" value="Acrflvin-R"/>
</dbReference>
<dbReference type="PANTHER" id="PTHR32063">
    <property type="match status" value="1"/>
</dbReference>
<dbReference type="PRINTS" id="PR00702">
    <property type="entry name" value="ACRIFLAVINRP"/>
</dbReference>
<keyword evidence="2" id="KW-1133">Transmembrane helix</keyword>
<feature type="non-terminal residue" evidence="3">
    <location>
        <position position="1"/>
    </location>
</feature>
<name>A9U7A0_PHYPA</name>
<dbReference type="AlphaFoldDB" id="A9U7A0"/>
<proteinExistence type="predicted"/>
<dbReference type="Gene3D" id="3.30.70.1430">
    <property type="entry name" value="Multidrug efflux transporter AcrB pore domain"/>
    <property type="match status" value="1"/>
</dbReference>
<dbReference type="EMBL" id="DS546404">
    <property type="protein sequence ID" value="EDQ48453.1"/>
    <property type="molecule type" value="Genomic_DNA"/>
</dbReference>
<feature type="region of interest" description="Disordered" evidence="1">
    <location>
        <begin position="368"/>
        <end position="387"/>
    </location>
</feature>
<reference evidence="3" key="1">
    <citation type="journal article" date="2008" name="Science">
        <title>The Physcomitrella genome reveals evolutionary insights into the conquest of land by plants.</title>
        <authorList>
            <person name="Rensing S."/>
            <person name="Lang D."/>
            <person name="Zimmer A."/>
            <person name="Terry A."/>
            <person name="Salamov A."/>
            <person name="Shapiro H."/>
            <person name="Nishiyama T."/>
            <person name="Perroud P.-F."/>
            <person name="Lindquist E."/>
            <person name="Kamisugi Y."/>
            <person name="Tanahashi T."/>
            <person name="Sakakibara K."/>
            <person name="Fujita T."/>
            <person name="Oishi K."/>
            <person name="Shin-I T."/>
            <person name="Kuroki Y."/>
            <person name="Toyoda A."/>
            <person name="Suzuki Y."/>
            <person name="Hashimoto A."/>
            <person name="Yamaguchi K."/>
            <person name="Sugano A."/>
            <person name="Kohara Y."/>
            <person name="Fujiyama A."/>
            <person name="Anterola A."/>
            <person name="Aoki S."/>
            <person name="Ashton N."/>
            <person name="Barbazuk W.B."/>
            <person name="Barker E."/>
            <person name="Bennetzen J."/>
            <person name="Bezanilla M."/>
            <person name="Blankenship R."/>
            <person name="Cho S.H."/>
            <person name="Dutcher S."/>
            <person name="Estelle M."/>
            <person name="Fawcett J.A."/>
            <person name="Gundlach H."/>
            <person name="Hanada K."/>
            <person name="Heyl A."/>
            <person name="Hicks K.A."/>
            <person name="Hugh J."/>
            <person name="Lohr M."/>
            <person name="Mayer K."/>
            <person name="Melkozernov A."/>
            <person name="Murata T."/>
            <person name="Nelson D."/>
            <person name="Pils B."/>
            <person name="Prigge M."/>
            <person name="Reiss B."/>
            <person name="Renner T."/>
            <person name="Rombauts S."/>
            <person name="Rushton P."/>
            <person name="Sanderfoot A."/>
            <person name="Schween G."/>
            <person name="Shiu S.-H."/>
            <person name="Stueber K."/>
            <person name="Theodoulou F.L."/>
            <person name="Tu H."/>
            <person name="Van de Peer Y."/>
            <person name="Verrier P.J."/>
            <person name="Waters E."/>
            <person name="Wood A."/>
            <person name="Yang L."/>
            <person name="Cove D."/>
            <person name="Cuming A."/>
            <person name="Hasebe M."/>
            <person name="Lucas S."/>
            <person name="Mishler D.B."/>
            <person name="Reski R."/>
            <person name="Grigoriev I."/>
            <person name="Quatrano R.S."/>
            <person name="Boore J.L."/>
        </authorList>
    </citation>
    <scope>NUCLEOTIDE SEQUENCE [LARGE SCALE GENOMIC DNA]</scope>
</reference>
<dbReference type="InterPro" id="IPR027463">
    <property type="entry name" value="AcrB_DN_DC_subdom"/>
</dbReference>
<evidence type="ECO:0000256" key="1">
    <source>
        <dbReference type="SAM" id="MobiDB-lite"/>
    </source>
</evidence>
<protein>
    <submittedName>
        <fullName evidence="3">Predicted protein</fullName>
    </submittedName>
</protein>
<keyword evidence="2" id="KW-0472">Membrane</keyword>
<dbReference type="SUPFAM" id="SSF82693">
    <property type="entry name" value="Multidrug efflux transporter AcrB pore domain, PN1, PN2, PC1 and PC2 subdomains"/>
    <property type="match status" value="1"/>
</dbReference>
<feature type="transmembrane region" description="Helical" evidence="2">
    <location>
        <begin position="234"/>
        <end position="256"/>
    </location>
</feature>
<dbReference type="PANTHER" id="PTHR32063:SF32">
    <property type="entry name" value="AMINOGLYCOSIDE EFFLUX PUMP-RELATED"/>
    <property type="match status" value="1"/>
</dbReference>
<gene>
    <name evidence="3" type="ORF">PHYPADRAFT_103787</name>
</gene>
<evidence type="ECO:0000313" key="3">
    <source>
        <dbReference type="EMBL" id="EDQ48453.1"/>
    </source>
</evidence>
<dbReference type="Pfam" id="PF00873">
    <property type="entry name" value="ACR_tran"/>
    <property type="match status" value="1"/>
</dbReference>
<dbReference type="GO" id="GO:0016020">
    <property type="term" value="C:membrane"/>
    <property type="evidence" value="ECO:0007669"/>
    <property type="project" value="InterPro"/>
</dbReference>
<dbReference type="Gene3D" id="1.20.1640.10">
    <property type="entry name" value="Multidrug efflux transporter AcrB transmembrane domain"/>
    <property type="match status" value="1"/>
</dbReference>
<dbReference type="GO" id="GO:0022857">
    <property type="term" value="F:transmembrane transporter activity"/>
    <property type="evidence" value="ECO:0007669"/>
    <property type="project" value="InterPro"/>
</dbReference>
<dbReference type="SUPFAM" id="SSF82714">
    <property type="entry name" value="Multidrug efflux transporter AcrB TolC docking domain, DN and DC subdomains"/>
    <property type="match status" value="1"/>
</dbReference>
<dbReference type="Gene3D" id="3.30.70.1320">
    <property type="entry name" value="Multidrug efflux transporter AcrB pore domain like"/>
    <property type="match status" value="1"/>
</dbReference>
<feature type="compositionally biased region" description="Low complexity" evidence="1">
    <location>
        <begin position="368"/>
        <end position="378"/>
    </location>
</feature>
<organism>
    <name type="scientific">Physcomitrium patens</name>
    <name type="common">Spreading-leaved earth moss</name>
    <name type="synonym">Physcomitrella patens</name>
    <dbReference type="NCBI Taxonomy" id="3218"/>
    <lineage>
        <taxon>Eukaryota</taxon>
        <taxon>Viridiplantae</taxon>
        <taxon>Streptophyta</taxon>
        <taxon>Embryophyta</taxon>
        <taxon>Bryophyta</taxon>
        <taxon>Bryophytina</taxon>
        <taxon>Bryopsida</taxon>
        <taxon>Funariidae</taxon>
        <taxon>Funariales</taxon>
        <taxon>Funariaceae</taxon>
        <taxon>Physcomitrium</taxon>
    </lineage>
</organism>